<dbReference type="Proteomes" id="UP000005615">
    <property type="component" value="Unassembled WGS sequence"/>
</dbReference>
<dbReference type="GO" id="GO:0044874">
    <property type="term" value="P:lipoprotein localization to outer membrane"/>
    <property type="evidence" value="ECO:0007669"/>
    <property type="project" value="TreeGrafter"/>
</dbReference>
<gene>
    <name evidence="9" type="ORF">IMCC3088_225</name>
</gene>
<organism evidence="9 10">
    <name type="scientific">Aequoribacter fuscus</name>
    <dbReference type="NCBI Taxonomy" id="2518989"/>
    <lineage>
        <taxon>Bacteria</taxon>
        <taxon>Pseudomonadati</taxon>
        <taxon>Pseudomonadota</taxon>
        <taxon>Gammaproteobacteria</taxon>
        <taxon>Cellvibrionales</taxon>
        <taxon>Halieaceae</taxon>
        <taxon>Aequoribacter</taxon>
    </lineage>
</organism>
<dbReference type="RefSeq" id="WP_009574754.1">
    <property type="nucleotide sequence ID" value="NZ_AEIG01000011.1"/>
</dbReference>
<evidence type="ECO:0000313" key="9">
    <source>
        <dbReference type="EMBL" id="EGG30601.1"/>
    </source>
</evidence>
<evidence type="ECO:0000256" key="4">
    <source>
        <dbReference type="ARBA" id="ARBA00022692"/>
    </source>
</evidence>
<evidence type="ECO:0000313" key="10">
    <source>
        <dbReference type="Proteomes" id="UP000005615"/>
    </source>
</evidence>
<dbReference type="eggNOG" id="COG4591">
    <property type="taxonomic scope" value="Bacteria"/>
</dbReference>
<name>F3KZB4_9GAMM</name>
<dbReference type="PANTHER" id="PTHR30489">
    <property type="entry name" value="LIPOPROTEIN-RELEASING SYSTEM TRANSMEMBRANE PROTEIN LOLE"/>
    <property type="match status" value="1"/>
</dbReference>
<dbReference type="EMBL" id="AEIG01000011">
    <property type="protein sequence ID" value="EGG30601.1"/>
    <property type="molecule type" value="Genomic_DNA"/>
</dbReference>
<dbReference type="STRING" id="2518989.IMCC3088_225"/>
<dbReference type="Pfam" id="PF12704">
    <property type="entry name" value="MacB_PCD"/>
    <property type="match status" value="1"/>
</dbReference>
<keyword evidence="3" id="KW-1003">Cell membrane</keyword>
<keyword evidence="4" id="KW-0812">Transmembrane</keyword>
<evidence type="ECO:0000256" key="2">
    <source>
        <dbReference type="ARBA" id="ARBA00005236"/>
    </source>
</evidence>
<evidence type="ECO:0000256" key="3">
    <source>
        <dbReference type="ARBA" id="ARBA00022475"/>
    </source>
</evidence>
<evidence type="ECO:0000259" key="7">
    <source>
        <dbReference type="Pfam" id="PF02687"/>
    </source>
</evidence>
<dbReference type="InterPro" id="IPR003838">
    <property type="entry name" value="ABC3_permease_C"/>
</dbReference>
<comment type="subcellular location">
    <subcellularLocation>
        <location evidence="1">Cell membrane</location>
        <topology evidence="1">Multi-pass membrane protein</topology>
    </subcellularLocation>
</comment>
<protein>
    <submittedName>
        <fullName evidence="9">Uncharacterized protein</fullName>
    </submittedName>
</protein>
<reference evidence="9 10" key="1">
    <citation type="journal article" date="2011" name="J. Bacteriol.">
        <title>Genome sequence of strain IMCC3088, a proteorhodopsin-containing marine bacterium belonging to the OM60/NOR5 clade.</title>
        <authorList>
            <person name="Jang Y."/>
            <person name="Oh H.M."/>
            <person name="Kang I."/>
            <person name="Lee K."/>
            <person name="Yang S.J."/>
            <person name="Cho J.C."/>
        </authorList>
    </citation>
    <scope>NUCLEOTIDE SEQUENCE [LARGE SCALE GENOMIC DNA]</scope>
    <source>
        <strain evidence="9 10">IMCC3088</strain>
    </source>
</reference>
<dbReference type="OrthoDB" id="9770036at2"/>
<comment type="caution">
    <text evidence="9">The sequence shown here is derived from an EMBL/GenBank/DDBJ whole genome shotgun (WGS) entry which is preliminary data.</text>
</comment>
<feature type="domain" description="MacB-like periplasmic core" evidence="8">
    <location>
        <begin position="17"/>
        <end position="234"/>
    </location>
</feature>
<evidence type="ECO:0000256" key="5">
    <source>
        <dbReference type="ARBA" id="ARBA00022989"/>
    </source>
</evidence>
<evidence type="ECO:0000256" key="6">
    <source>
        <dbReference type="ARBA" id="ARBA00023136"/>
    </source>
</evidence>
<proteinExistence type="inferred from homology"/>
<dbReference type="AlphaFoldDB" id="F3KZB4"/>
<comment type="similarity">
    <text evidence="2">Belongs to the ABC-4 integral membrane protein family. LolC/E subfamily.</text>
</comment>
<evidence type="ECO:0000256" key="1">
    <source>
        <dbReference type="ARBA" id="ARBA00004651"/>
    </source>
</evidence>
<dbReference type="PANTHER" id="PTHR30489:SF0">
    <property type="entry name" value="LIPOPROTEIN-RELEASING SYSTEM TRANSMEMBRANE PROTEIN LOLE"/>
    <property type="match status" value="1"/>
</dbReference>
<accession>F3KZB4</accession>
<keyword evidence="6" id="KW-0472">Membrane</keyword>
<keyword evidence="10" id="KW-1185">Reference proteome</keyword>
<dbReference type="InterPro" id="IPR051447">
    <property type="entry name" value="Lipoprotein-release_system"/>
</dbReference>
<evidence type="ECO:0000259" key="8">
    <source>
        <dbReference type="Pfam" id="PF12704"/>
    </source>
</evidence>
<sequence>MISRLAWRNLWRNKERSLLMISAVAIAVCAMLFMVAMTRGFMQGILDSGINNLPGHLQAHAAQYLDDPSIDHRFNTPSETTQSVLDDPSVARWFQRIKVPAVVQSEYASQGVTLLGIEPEREIQDQRLGYRVVEGEDITSQSNGILIGAKLSEKLETQLGKRIVLMTQSGNGALAERGYRIVGVYQTTFAAKEEAEVYLPLNQAQSLLEVPNQISETALFTSDIGELERLQDSLQTALGAEIEVLRWDQIDEYLSASMQTMSGFVFIIVAVVFLTLSFALVNTLIMAIFERTPEIGLLLALGLKPRSVVAALTLESMVMIGIGLVIGNVLAQGILFGFRDGIDLSSVAEGLAMAGASPYLSAQVNAADWLTTNLLVLLLGLLTSWWPARRAARLDPVEALQKT</sequence>
<dbReference type="Pfam" id="PF02687">
    <property type="entry name" value="FtsX"/>
    <property type="match status" value="1"/>
</dbReference>
<dbReference type="InterPro" id="IPR025857">
    <property type="entry name" value="MacB_PCD"/>
</dbReference>
<feature type="domain" description="ABC3 transporter permease C-terminal" evidence="7">
    <location>
        <begin position="267"/>
        <end position="396"/>
    </location>
</feature>
<dbReference type="GO" id="GO:0098797">
    <property type="term" value="C:plasma membrane protein complex"/>
    <property type="evidence" value="ECO:0007669"/>
    <property type="project" value="TreeGrafter"/>
</dbReference>
<keyword evidence="5" id="KW-1133">Transmembrane helix</keyword>